<keyword evidence="2" id="KW-0812">Transmembrane</keyword>
<evidence type="ECO:0000313" key="3">
    <source>
        <dbReference type="EMBL" id="KAJ7340679.1"/>
    </source>
</evidence>
<gene>
    <name evidence="3" type="ORF">DFH08DRAFT_243751</name>
</gene>
<organism evidence="3 4">
    <name type="scientific">Mycena albidolilacea</name>
    <dbReference type="NCBI Taxonomy" id="1033008"/>
    <lineage>
        <taxon>Eukaryota</taxon>
        <taxon>Fungi</taxon>
        <taxon>Dikarya</taxon>
        <taxon>Basidiomycota</taxon>
        <taxon>Agaricomycotina</taxon>
        <taxon>Agaricomycetes</taxon>
        <taxon>Agaricomycetidae</taxon>
        <taxon>Agaricales</taxon>
        <taxon>Marasmiineae</taxon>
        <taxon>Mycenaceae</taxon>
        <taxon>Mycena</taxon>
    </lineage>
</organism>
<keyword evidence="2" id="KW-1133">Transmembrane helix</keyword>
<reference evidence="3" key="1">
    <citation type="submission" date="2023-03" db="EMBL/GenBank/DDBJ databases">
        <title>Massive genome expansion in bonnet fungi (Mycena s.s.) driven by repeated elements and novel gene families across ecological guilds.</title>
        <authorList>
            <consortium name="Lawrence Berkeley National Laboratory"/>
            <person name="Harder C.B."/>
            <person name="Miyauchi S."/>
            <person name="Viragh M."/>
            <person name="Kuo A."/>
            <person name="Thoen E."/>
            <person name="Andreopoulos B."/>
            <person name="Lu D."/>
            <person name="Skrede I."/>
            <person name="Drula E."/>
            <person name="Henrissat B."/>
            <person name="Morin E."/>
            <person name="Kohler A."/>
            <person name="Barry K."/>
            <person name="LaButti K."/>
            <person name="Morin E."/>
            <person name="Salamov A."/>
            <person name="Lipzen A."/>
            <person name="Mereny Z."/>
            <person name="Hegedus B."/>
            <person name="Baldrian P."/>
            <person name="Stursova M."/>
            <person name="Weitz H."/>
            <person name="Taylor A."/>
            <person name="Grigoriev I.V."/>
            <person name="Nagy L.G."/>
            <person name="Martin F."/>
            <person name="Kauserud H."/>
        </authorList>
    </citation>
    <scope>NUCLEOTIDE SEQUENCE</scope>
    <source>
        <strain evidence="3">CBHHK002</strain>
    </source>
</reference>
<dbReference type="Proteomes" id="UP001218218">
    <property type="component" value="Unassembled WGS sequence"/>
</dbReference>
<evidence type="ECO:0000313" key="4">
    <source>
        <dbReference type="Proteomes" id="UP001218218"/>
    </source>
</evidence>
<keyword evidence="4" id="KW-1185">Reference proteome</keyword>
<accession>A0AAD6ZUZ9</accession>
<dbReference type="AlphaFoldDB" id="A0AAD6ZUZ9"/>
<evidence type="ECO:0000256" key="1">
    <source>
        <dbReference type="SAM" id="MobiDB-lite"/>
    </source>
</evidence>
<sequence>MQTTSDSPVGLSTVIVGSSWDVTVYDELREFHQGKGFDPDSQDVVRHLRYPLYQLSNDTFHPEESHSDCDSNMASTDDSEEAPTSVENGSEHGHDSSNMTASARGHAELPASESAGREEEADPSSLHGDPLAVPTTLRFLMHIQLALILFLAVSWLYDRMQRDGRIFSFKFNGIFYVL</sequence>
<protein>
    <submittedName>
        <fullName evidence="3">Uncharacterized protein</fullName>
    </submittedName>
</protein>
<feature type="region of interest" description="Disordered" evidence="1">
    <location>
        <begin position="59"/>
        <end position="128"/>
    </location>
</feature>
<feature type="transmembrane region" description="Helical" evidence="2">
    <location>
        <begin position="139"/>
        <end position="157"/>
    </location>
</feature>
<dbReference type="EMBL" id="JARIHO010000026">
    <property type="protein sequence ID" value="KAJ7340679.1"/>
    <property type="molecule type" value="Genomic_DNA"/>
</dbReference>
<proteinExistence type="predicted"/>
<keyword evidence="2" id="KW-0472">Membrane</keyword>
<evidence type="ECO:0000256" key="2">
    <source>
        <dbReference type="SAM" id="Phobius"/>
    </source>
</evidence>
<feature type="compositionally biased region" description="Basic and acidic residues" evidence="1">
    <location>
        <begin position="60"/>
        <end position="69"/>
    </location>
</feature>
<comment type="caution">
    <text evidence="3">The sequence shown here is derived from an EMBL/GenBank/DDBJ whole genome shotgun (WGS) entry which is preliminary data.</text>
</comment>
<name>A0AAD6ZUZ9_9AGAR</name>